<evidence type="ECO:0000313" key="8">
    <source>
        <dbReference type="Proteomes" id="UP000663873"/>
    </source>
</evidence>
<dbReference type="Proteomes" id="UP000663873">
    <property type="component" value="Unassembled WGS sequence"/>
</dbReference>
<dbReference type="EMBL" id="CAJNXB010001373">
    <property type="protein sequence ID" value="CAF3160220.1"/>
    <property type="molecule type" value="Genomic_DNA"/>
</dbReference>
<evidence type="ECO:0000313" key="4">
    <source>
        <dbReference type="EMBL" id="CAF4308025.1"/>
    </source>
</evidence>
<comment type="caution">
    <text evidence="1">The sequence shown here is derived from an EMBL/GenBank/DDBJ whole genome shotgun (WGS) entry which is preliminary data.</text>
</comment>
<organism evidence="1 7">
    <name type="scientific">Rotaria socialis</name>
    <dbReference type="NCBI Taxonomy" id="392032"/>
    <lineage>
        <taxon>Eukaryota</taxon>
        <taxon>Metazoa</taxon>
        <taxon>Spiralia</taxon>
        <taxon>Gnathifera</taxon>
        <taxon>Rotifera</taxon>
        <taxon>Eurotatoria</taxon>
        <taxon>Bdelloidea</taxon>
        <taxon>Philodinida</taxon>
        <taxon>Philodinidae</taxon>
        <taxon>Rotaria</taxon>
    </lineage>
</organism>
<gene>
    <name evidence="3" type="ORF">GRG538_LOCUS12453</name>
    <name evidence="4" type="ORF">HFQ381_LOCUS13977</name>
    <name evidence="2" type="ORF">LUA448_LOCUS18426</name>
    <name evidence="6" type="ORF">QYT958_LOCUS825</name>
    <name evidence="1" type="ORF">TIS948_LOCUS10212</name>
    <name evidence="5" type="ORF">UJA718_LOCUS16411</name>
</gene>
<dbReference type="EMBL" id="CAJOBO010000897">
    <property type="protein sequence ID" value="CAF4308025.1"/>
    <property type="molecule type" value="Genomic_DNA"/>
</dbReference>
<dbReference type="Proteomes" id="UP000663851">
    <property type="component" value="Unassembled WGS sequence"/>
</dbReference>
<dbReference type="AlphaFoldDB" id="A0A817PE50"/>
<reference evidence="1" key="1">
    <citation type="submission" date="2021-02" db="EMBL/GenBank/DDBJ databases">
        <authorList>
            <person name="Nowell W R."/>
        </authorList>
    </citation>
    <scope>NUCLEOTIDE SEQUENCE</scope>
</reference>
<dbReference type="Proteomes" id="UP000663872">
    <property type="component" value="Unassembled WGS sequence"/>
</dbReference>
<dbReference type="EMBL" id="CAJNYT010001765">
    <property type="protein sequence ID" value="CAF3428624.1"/>
    <property type="molecule type" value="Genomic_DNA"/>
</dbReference>
<dbReference type="Proteomes" id="UP000663833">
    <property type="component" value="Unassembled WGS sequence"/>
</dbReference>
<dbReference type="EMBL" id="CAJOBP010002540">
    <property type="protein sequence ID" value="CAF4360484.1"/>
    <property type="molecule type" value="Genomic_DNA"/>
</dbReference>
<dbReference type="Proteomes" id="UP000663848">
    <property type="component" value="Unassembled WGS sequence"/>
</dbReference>
<dbReference type="Proteomes" id="UP000663825">
    <property type="component" value="Unassembled WGS sequence"/>
</dbReference>
<dbReference type="EMBL" id="CAJOBR010000039">
    <property type="protein sequence ID" value="CAF4453350.1"/>
    <property type="molecule type" value="Genomic_DNA"/>
</dbReference>
<proteinExistence type="predicted"/>
<evidence type="ECO:0000313" key="3">
    <source>
        <dbReference type="EMBL" id="CAF3428624.1"/>
    </source>
</evidence>
<evidence type="ECO:0000313" key="5">
    <source>
        <dbReference type="EMBL" id="CAF4360484.1"/>
    </source>
</evidence>
<protein>
    <submittedName>
        <fullName evidence="1">Uncharacterized protein</fullName>
    </submittedName>
</protein>
<keyword evidence="8" id="KW-1185">Reference proteome</keyword>
<evidence type="ECO:0000313" key="7">
    <source>
        <dbReference type="Proteomes" id="UP000663825"/>
    </source>
</evidence>
<evidence type="ECO:0000313" key="6">
    <source>
        <dbReference type="EMBL" id="CAF4453350.1"/>
    </source>
</evidence>
<name>A0A817PE50_9BILA</name>
<evidence type="ECO:0000313" key="1">
    <source>
        <dbReference type="EMBL" id="CAF3160220.1"/>
    </source>
</evidence>
<dbReference type="EMBL" id="CAJNYD010002300">
    <property type="protein sequence ID" value="CAF3410155.1"/>
    <property type="molecule type" value="Genomic_DNA"/>
</dbReference>
<accession>A0A817PE50</accession>
<sequence>MAFLNLNSFDVSCSSTQVQVPDNSIAKLMYYLDCLCTLVEYDESALNRLRDFRNYDDLSEAEIRLLYVTCVTLDPDDFIGKILFEDQDGDLCGASLNRMFDIGNVRRSLVVADSIVLAGRTRQVTKVMVYRPEWLNKFYIRPIAQLTAILNRERQQQAIHNLLNTCNIS</sequence>
<dbReference type="OrthoDB" id="661148at2759"/>
<evidence type="ECO:0000313" key="2">
    <source>
        <dbReference type="EMBL" id="CAF3410155.1"/>
    </source>
</evidence>